<feature type="transmembrane region" description="Helical" evidence="1">
    <location>
        <begin position="77"/>
        <end position="101"/>
    </location>
</feature>
<accession>A0AAU9JIE5</accession>
<feature type="transmembrane region" description="Helical" evidence="1">
    <location>
        <begin position="113"/>
        <end position="132"/>
    </location>
</feature>
<sequence>MAEENTDVNLYFTSSTPEDNSDLNFVCPTFLEKLYQHPSQRDMKVLLFISLLMIPWLASILIILFMENDDKSIKVRLWLEVFAVSSIIYLILYIAIMIFLSKISNKPMNLLNGSFLALSFCWNVIGTVWICLDNECITIFNLSCRVASGIILIFHIAYLFIIIYGFKLMTSQSN</sequence>
<evidence type="ECO:0000313" key="2">
    <source>
        <dbReference type="EMBL" id="CAG9325753.1"/>
    </source>
</evidence>
<proteinExistence type="predicted"/>
<keyword evidence="1" id="KW-0472">Membrane</keyword>
<name>A0AAU9JIE5_9CILI</name>
<organism evidence="2 3">
    <name type="scientific">Blepharisma stoltei</name>
    <dbReference type="NCBI Taxonomy" id="1481888"/>
    <lineage>
        <taxon>Eukaryota</taxon>
        <taxon>Sar</taxon>
        <taxon>Alveolata</taxon>
        <taxon>Ciliophora</taxon>
        <taxon>Postciliodesmatophora</taxon>
        <taxon>Heterotrichea</taxon>
        <taxon>Heterotrichida</taxon>
        <taxon>Blepharismidae</taxon>
        <taxon>Blepharisma</taxon>
    </lineage>
</organism>
<feature type="transmembrane region" description="Helical" evidence="1">
    <location>
        <begin position="45"/>
        <end position="65"/>
    </location>
</feature>
<evidence type="ECO:0000313" key="3">
    <source>
        <dbReference type="Proteomes" id="UP001162131"/>
    </source>
</evidence>
<comment type="caution">
    <text evidence="2">The sequence shown here is derived from an EMBL/GenBank/DDBJ whole genome shotgun (WGS) entry which is preliminary data.</text>
</comment>
<feature type="transmembrane region" description="Helical" evidence="1">
    <location>
        <begin position="144"/>
        <end position="166"/>
    </location>
</feature>
<evidence type="ECO:0000256" key="1">
    <source>
        <dbReference type="SAM" id="Phobius"/>
    </source>
</evidence>
<protein>
    <recommendedName>
        <fullName evidence="4">Transmembrane protein</fullName>
    </recommendedName>
</protein>
<keyword evidence="1" id="KW-1133">Transmembrane helix</keyword>
<keyword evidence="3" id="KW-1185">Reference proteome</keyword>
<gene>
    <name evidence="2" type="ORF">BSTOLATCC_MIC39548</name>
</gene>
<reference evidence="2" key="1">
    <citation type="submission" date="2021-09" db="EMBL/GenBank/DDBJ databases">
        <authorList>
            <consortium name="AG Swart"/>
            <person name="Singh M."/>
            <person name="Singh A."/>
            <person name="Seah K."/>
            <person name="Emmerich C."/>
        </authorList>
    </citation>
    <scope>NUCLEOTIDE SEQUENCE</scope>
    <source>
        <strain evidence="2">ATCC30299</strain>
    </source>
</reference>
<keyword evidence="1" id="KW-0812">Transmembrane</keyword>
<evidence type="ECO:0008006" key="4">
    <source>
        <dbReference type="Google" id="ProtNLM"/>
    </source>
</evidence>
<dbReference type="AlphaFoldDB" id="A0AAU9JIE5"/>
<dbReference type="Proteomes" id="UP001162131">
    <property type="component" value="Unassembled WGS sequence"/>
</dbReference>
<dbReference type="EMBL" id="CAJZBQ010000039">
    <property type="protein sequence ID" value="CAG9325753.1"/>
    <property type="molecule type" value="Genomic_DNA"/>
</dbReference>